<feature type="domain" description="Ice-binding protein C-terminal" evidence="2">
    <location>
        <begin position="269"/>
        <end position="292"/>
    </location>
</feature>
<protein>
    <recommendedName>
        <fullName evidence="2">Ice-binding protein C-terminal domain-containing protein</fullName>
    </recommendedName>
</protein>
<feature type="signal peptide" evidence="1">
    <location>
        <begin position="1"/>
        <end position="34"/>
    </location>
</feature>
<dbReference type="Proteomes" id="UP000325286">
    <property type="component" value="Chromosome"/>
</dbReference>
<feature type="chain" id="PRO_5022875999" description="Ice-binding protein C-terminal domain-containing protein" evidence="1">
    <location>
        <begin position="35"/>
        <end position="301"/>
    </location>
</feature>
<organism evidence="3 4">
    <name type="scientific">Roseimaritima ulvae</name>
    <dbReference type="NCBI Taxonomy" id="980254"/>
    <lineage>
        <taxon>Bacteria</taxon>
        <taxon>Pseudomonadati</taxon>
        <taxon>Planctomycetota</taxon>
        <taxon>Planctomycetia</taxon>
        <taxon>Pirellulales</taxon>
        <taxon>Pirellulaceae</taxon>
        <taxon>Roseimaritima</taxon>
    </lineage>
</organism>
<keyword evidence="4" id="KW-1185">Reference proteome</keyword>
<reference evidence="3 4" key="1">
    <citation type="submission" date="2019-08" db="EMBL/GenBank/DDBJ databases">
        <title>Deep-cultivation of Planctomycetes and their phenomic and genomic characterization uncovers novel biology.</title>
        <authorList>
            <person name="Wiegand S."/>
            <person name="Jogler M."/>
            <person name="Boedeker C."/>
            <person name="Pinto D."/>
            <person name="Vollmers J."/>
            <person name="Rivas-Marin E."/>
            <person name="Kohn T."/>
            <person name="Peeters S.H."/>
            <person name="Heuer A."/>
            <person name="Rast P."/>
            <person name="Oberbeckmann S."/>
            <person name="Bunk B."/>
            <person name="Jeske O."/>
            <person name="Meyerdierks A."/>
            <person name="Storesund J.E."/>
            <person name="Kallscheuer N."/>
            <person name="Luecker S."/>
            <person name="Lage O.M."/>
            <person name="Pohl T."/>
            <person name="Merkel B.J."/>
            <person name="Hornburger P."/>
            <person name="Mueller R.-W."/>
            <person name="Bruemmer F."/>
            <person name="Labrenz M."/>
            <person name="Spormann A.M."/>
            <person name="Op den Camp H."/>
            <person name="Overmann J."/>
            <person name="Amann R."/>
            <person name="Jetten M.S.M."/>
            <person name="Mascher T."/>
            <person name="Medema M.H."/>
            <person name="Devos D.P."/>
            <person name="Kaster A.-K."/>
            <person name="Ovreas L."/>
            <person name="Rohde M."/>
            <person name="Galperin M.Y."/>
            <person name="Jogler C."/>
        </authorList>
    </citation>
    <scope>NUCLEOTIDE SEQUENCE [LARGE SCALE GENOMIC DNA]</scope>
    <source>
        <strain evidence="3 4">UC8</strain>
    </source>
</reference>
<evidence type="ECO:0000259" key="2">
    <source>
        <dbReference type="Pfam" id="PF07589"/>
    </source>
</evidence>
<keyword evidence="1" id="KW-0732">Signal</keyword>
<dbReference type="RefSeq" id="WP_068134397.1">
    <property type="nucleotide sequence ID" value="NZ_CP042914.1"/>
</dbReference>
<dbReference type="OrthoDB" id="280680at2"/>
<sequence precursor="true">MFSLFKENLPRFVFAKRIAMVVVLVMFAAPSSDAGILTYDQDVSPDVIVGTNVANGGFTVDRSNGIEVGLRAKVRFNANNQAENTFNSNGDGSYTFEAGQPAGTGFSFAPNSSSTAVWSFDWSINSNFGGVTDKKLDQYRYELAIDFNPATAITPANVLTFDPINGPDPSNGQNWFDHAFGDNTTTEATRTVGNAGNYAGLITTKNVAQNSWNMEFFDVPTSTTYFFDANVPGTFDISLSVFELGGLSPLPLASTQITVHSTLSSASATVPEPASMLTFAGLGLCALGVRRKRRRSQADVR</sequence>
<dbReference type="AlphaFoldDB" id="A0A5B9QWK9"/>
<dbReference type="KEGG" id="rul:UC8_02900"/>
<name>A0A5B9QWK9_9BACT</name>
<proteinExistence type="predicted"/>
<evidence type="ECO:0000313" key="4">
    <source>
        <dbReference type="Proteomes" id="UP000325286"/>
    </source>
</evidence>
<accession>A0A5B9QWK9</accession>
<gene>
    <name evidence="3" type="ORF">UC8_02900</name>
</gene>
<dbReference type="Pfam" id="PF07589">
    <property type="entry name" value="PEP-CTERM"/>
    <property type="match status" value="1"/>
</dbReference>
<evidence type="ECO:0000256" key="1">
    <source>
        <dbReference type="SAM" id="SignalP"/>
    </source>
</evidence>
<evidence type="ECO:0000313" key="3">
    <source>
        <dbReference type="EMBL" id="QEG38333.1"/>
    </source>
</evidence>
<dbReference type="EMBL" id="CP042914">
    <property type="protein sequence ID" value="QEG38333.1"/>
    <property type="molecule type" value="Genomic_DNA"/>
</dbReference>
<dbReference type="InterPro" id="IPR013424">
    <property type="entry name" value="Ice-binding_C"/>
</dbReference>